<dbReference type="Gene3D" id="3.20.20.370">
    <property type="entry name" value="Glycoside hydrolase/deacetylase"/>
    <property type="match status" value="1"/>
</dbReference>
<organism evidence="7 8">
    <name type="scientific">Anaeromyces robustus</name>
    <dbReference type="NCBI Taxonomy" id="1754192"/>
    <lineage>
        <taxon>Eukaryota</taxon>
        <taxon>Fungi</taxon>
        <taxon>Fungi incertae sedis</taxon>
        <taxon>Chytridiomycota</taxon>
        <taxon>Chytridiomycota incertae sedis</taxon>
        <taxon>Neocallimastigomycetes</taxon>
        <taxon>Neocallimastigales</taxon>
        <taxon>Neocallimastigaceae</taxon>
        <taxon>Anaeromyces</taxon>
    </lineage>
</organism>
<evidence type="ECO:0000313" key="7">
    <source>
        <dbReference type="EMBL" id="ORX76544.1"/>
    </source>
</evidence>
<dbReference type="PROSITE" id="PS51677">
    <property type="entry name" value="NODB"/>
    <property type="match status" value="1"/>
</dbReference>
<evidence type="ECO:0000256" key="2">
    <source>
        <dbReference type="ARBA" id="ARBA00022723"/>
    </source>
</evidence>
<evidence type="ECO:0000256" key="4">
    <source>
        <dbReference type="ARBA" id="ARBA00022801"/>
    </source>
</evidence>
<dbReference type="GO" id="GO:0046872">
    <property type="term" value="F:metal ion binding"/>
    <property type="evidence" value="ECO:0007669"/>
    <property type="project" value="UniProtKB-KW"/>
</dbReference>
<proteinExistence type="predicted"/>
<reference evidence="7 8" key="1">
    <citation type="submission" date="2016-08" db="EMBL/GenBank/DDBJ databases">
        <title>A Parts List for Fungal Cellulosomes Revealed by Comparative Genomics.</title>
        <authorList>
            <consortium name="DOE Joint Genome Institute"/>
            <person name="Haitjema C.H."/>
            <person name="Gilmore S.P."/>
            <person name="Henske J.K."/>
            <person name="Solomon K.V."/>
            <person name="De Groot R."/>
            <person name="Kuo A."/>
            <person name="Mondo S.J."/>
            <person name="Salamov A.A."/>
            <person name="Labutti K."/>
            <person name="Zhao Z."/>
            <person name="Chiniquy J."/>
            <person name="Barry K."/>
            <person name="Brewer H.M."/>
            <person name="Purvine S.O."/>
            <person name="Wright A.T."/>
            <person name="Boxma B."/>
            <person name="Van Alen T."/>
            <person name="Hackstein J.H."/>
            <person name="Baker S.E."/>
            <person name="Grigoriev I.V."/>
            <person name="O'Malley M.A."/>
        </authorList>
    </citation>
    <scope>NUCLEOTIDE SEQUENCE [LARGE SCALE GENOMIC DNA]</scope>
    <source>
        <strain evidence="7 8">S4</strain>
    </source>
</reference>
<keyword evidence="3" id="KW-0732">Signal</keyword>
<dbReference type="Proteomes" id="UP000193944">
    <property type="component" value="Unassembled WGS sequence"/>
</dbReference>
<comment type="cofactor">
    <cofactor evidence="1">
        <name>Co(2+)</name>
        <dbReference type="ChEBI" id="CHEBI:48828"/>
    </cofactor>
</comment>
<evidence type="ECO:0000256" key="1">
    <source>
        <dbReference type="ARBA" id="ARBA00001941"/>
    </source>
</evidence>
<dbReference type="InterPro" id="IPR002509">
    <property type="entry name" value="NODB_dom"/>
</dbReference>
<gene>
    <name evidence="7" type="ORF">BCR32DRAFT_329316</name>
</gene>
<keyword evidence="4 7" id="KW-0378">Hydrolase</keyword>
<dbReference type="Pfam" id="PF01522">
    <property type="entry name" value="Polysacc_deac_1"/>
    <property type="match status" value="1"/>
</dbReference>
<evidence type="ECO:0000313" key="8">
    <source>
        <dbReference type="Proteomes" id="UP000193944"/>
    </source>
</evidence>
<comment type="caution">
    <text evidence="7">The sequence shown here is derived from an EMBL/GenBank/DDBJ whole genome shotgun (WGS) entry which is preliminary data.</text>
</comment>
<keyword evidence="2" id="KW-0479">Metal-binding</keyword>
<dbReference type="GO" id="GO:0016810">
    <property type="term" value="F:hydrolase activity, acting on carbon-nitrogen (but not peptide) bonds"/>
    <property type="evidence" value="ECO:0007669"/>
    <property type="project" value="InterPro"/>
</dbReference>
<dbReference type="STRING" id="1754192.A0A1Y1WTS3"/>
<dbReference type="SUPFAM" id="SSF88713">
    <property type="entry name" value="Glycoside hydrolase/deacetylase"/>
    <property type="match status" value="1"/>
</dbReference>
<evidence type="ECO:0000256" key="5">
    <source>
        <dbReference type="ARBA" id="ARBA00023277"/>
    </source>
</evidence>
<dbReference type="PANTHER" id="PTHR46471">
    <property type="entry name" value="CHITIN DEACETYLASE"/>
    <property type="match status" value="1"/>
</dbReference>
<reference evidence="7 8" key="2">
    <citation type="submission" date="2016-08" db="EMBL/GenBank/DDBJ databases">
        <title>Pervasive Adenine N6-methylation of Active Genes in Fungi.</title>
        <authorList>
            <consortium name="DOE Joint Genome Institute"/>
            <person name="Mondo S.J."/>
            <person name="Dannebaum R.O."/>
            <person name="Kuo R.C."/>
            <person name="Labutti K."/>
            <person name="Haridas S."/>
            <person name="Kuo A."/>
            <person name="Salamov A."/>
            <person name="Ahrendt S.R."/>
            <person name="Lipzen A."/>
            <person name="Sullivan W."/>
            <person name="Andreopoulos W.B."/>
            <person name="Clum A."/>
            <person name="Lindquist E."/>
            <person name="Daum C."/>
            <person name="Ramamoorthy G.K."/>
            <person name="Gryganskyi A."/>
            <person name="Culley D."/>
            <person name="Magnuson J.K."/>
            <person name="James T.Y."/>
            <person name="O'Malley M.A."/>
            <person name="Stajich J.E."/>
            <person name="Spatafora J.W."/>
            <person name="Visel A."/>
            <person name="Grigoriev I.V."/>
        </authorList>
    </citation>
    <scope>NUCLEOTIDE SEQUENCE [LARGE SCALE GENOMIC DNA]</scope>
    <source>
        <strain evidence="7 8">S4</strain>
    </source>
</reference>
<evidence type="ECO:0000259" key="6">
    <source>
        <dbReference type="PROSITE" id="PS51677"/>
    </source>
</evidence>
<dbReference type="InterPro" id="IPR011330">
    <property type="entry name" value="Glyco_hydro/deAcase_b/a-brl"/>
</dbReference>
<feature type="domain" description="NodB homology" evidence="6">
    <location>
        <begin position="26"/>
        <end position="225"/>
    </location>
</feature>
<evidence type="ECO:0000256" key="3">
    <source>
        <dbReference type="ARBA" id="ARBA00022729"/>
    </source>
</evidence>
<sequence>MRFVNVITLGFAAANASRIYSCTEKNTMALTFDDGPWQYTTELLDQLKDAGIHATFFINGENYWKDLAKDSKKKAIITRAHDEGHLIASHTWKHEIPEDRELLKQSLKKIDDLIEECTGSRPKYFRAPLGHCGSDCIDFLENTWGYKVIQWDTDTNDWDVKKDANRKVTPESKKERVALVKKFLKEEWSKKKKNYLVLMHDVQEHTVHEIVPWIIKNKPEGYKYVTVAECLGDYSQSGKLAMKEGNTTLTDANATNTTVTNTTVTTQVPLTSQTPIPAANNTSNQLQANTSGAMNISSNFAVIATLLVSTLYMLL</sequence>
<keyword evidence="8" id="KW-1185">Reference proteome</keyword>
<keyword evidence="5" id="KW-0119">Carbohydrate metabolism</keyword>
<protein>
    <submittedName>
        <fullName evidence="7">Glycoside hydrolase/deacetylase</fullName>
    </submittedName>
</protein>
<accession>A0A1Y1WTS3</accession>
<name>A0A1Y1WTS3_9FUNG</name>
<dbReference type="PANTHER" id="PTHR46471:SF4">
    <property type="entry name" value="CHITIN DEACETYLASE"/>
    <property type="match status" value="1"/>
</dbReference>
<dbReference type="EMBL" id="MCFG01000293">
    <property type="protein sequence ID" value="ORX76544.1"/>
    <property type="molecule type" value="Genomic_DNA"/>
</dbReference>
<dbReference type="AlphaFoldDB" id="A0A1Y1WTS3"/>
<dbReference type="OrthoDB" id="2128708at2759"/>
<dbReference type="GO" id="GO:0005975">
    <property type="term" value="P:carbohydrate metabolic process"/>
    <property type="evidence" value="ECO:0007669"/>
    <property type="project" value="InterPro"/>
</dbReference>